<dbReference type="RefSeq" id="WP_165136442.1">
    <property type="nucleotide sequence ID" value="NZ_CP049253.1"/>
</dbReference>
<dbReference type="Pfam" id="PF09819">
    <property type="entry name" value="ABC_cobalt"/>
    <property type="match status" value="1"/>
</dbReference>
<name>A0ABS4ZGL2_9MICO</name>
<gene>
    <name evidence="2" type="ORF">JOF34_001000</name>
</gene>
<reference evidence="2 3" key="1">
    <citation type="submission" date="2021-03" db="EMBL/GenBank/DDBJ databases">
        <title>Sequencing the genomes of 1000 actinobacteria strains.</title>
        <authorList>
            <person name="Klenk H.-P."/>
        </authorList>
    </citation>
    <scope>NUCLEOTIDE SEQUENCE [LARGE SCALE GENOMIC DNA]</scope>
    <source>
        <strain evidence="2 3">DSM 24221</strain>
    </source>
</reference>
<accession>A0ABS4ZGL2</accession>
<evidence type="ECO:0000313" key="3">
    <source>
        <dbReference type="Proteomes" id="UP001519362"/>
    </source>
</evidence>
<evidence type="ECO:0000256" key="1">
    <source>
        <dbReference type="SAM" id="Phobius"/>
    </source>
</evidence>
<keyword evidence="1" id="KW-0812">Transmembrane</keyword>
<proteinExistence type="predicted"/>
<sequence>MNRPVALSTRVLLVCAAIGVATGILGGIEGWLTIPVLATAPFLYGFLLGVHTLPGIVSQEIFRAPGVAFVTHLLAALVSCVVAPVYIPQFLGTALLFGGIQELIAALFRYQAWSWWRYLISALVIGSVVAFVVWMAADLSALPAWARIAYVTLALLGPIVWTFVGLGLGRALDRAGVAPRRRITR</sequence>
<feature type="transmembrane region" description="Helical" evidence="1">
    <location>
        <begin position="148"/>
        <end position="172"/>
    </location>
</feature>
<dbReference type="Proteomes" id="UP001519362">
    <property type="component" value="Unassembled WGS sequence"/>
</dbReference>
<organism evidence="2 3">
    <name type="scientific">Microbacterium amylolyticum</name>
    <dbReference type="NCBI Taxonomy" id="936337"/>
    <lineage>
        <taxon>Bacteria</taxon>
        <taxon>Bacillati</taxon>
        <taxon>Actinomycetota</taxon>
        <taxon>Actinomycetes</taxon>
        <taxon>Micrococcales</taxon>
        <taxon>Microbacteriaceae</taxon>
        <taxon>Microbacterium</taxon>
    </lineage>
</organism>
<dbReference type="InterPro" id="IPR017195">
    <property type="entry name" value="ABC_thiamin-permease_prd"/>
</dbReference>
<feature type="transmembrane region" description="Helical" evidence="1">
    <location>
        <begin position="31"/>
        <end position="50"/>
    </location>
</feature>
<feature type="transmembrane region" description="Helical" evidence="1">
    <location>
        <begin position="62"/>
        <end position="84"/>
    </location>
</feature>
<feature type="transmembrane region" description="Helical" evidence="1">
    <location>
        <begin position="115"/>
        <end position="136"/>
    </location>
</feature>
<feature type="transmembrane region" description="Helical" evidence="1">
    <location>
        <begin position="90"/>
        <end position="108"/>
    </location>
</feature>
<comment type="caution">
    <text evidence="2">The sequence shown here is derived from an EMBL/GenBank/DDBJ whole genome shotgun (WGS) entry which is preliminary data.</text>
</comment>
<dbReference type="EMBL" id="JAGIOL010000001">
    <property type="protein sequence ID" value="MBP2436414.1"/>
    <property type="molecule type" value="Genomic_DNA"/>
</dbReference>
<keyword evidence="1" id="KW-0472">Membrane</keyword>
<keyword evidence="3" id="KW-1185">Reference proteome</keyword>
<keyword evidence="1" id="KW-1133">Transmembrane helix</keyword>
<evidence type="ECO:0000313" key="2">
    <source>
        <dbReference type="EMBL" id="MBP2436414.1"/>
    </source>
</evidence>
<protein>
    <submittedName>
        <fullName evidence="2">Energy-coupling factor transport system substrate-specific component</fullName>
    </submittedName>
</protein>